<dbReference type="GO" id="GO:0005829">
    <property type="term" value="C:cytosol"/>
    <property type="evidence" value="ECO:0007669"/>
    <property type="project" value="UniProtKB-ARBA"/>
</dbReference>
<dbReference type="SUPFAM" id="SSF74924">
    <property type="entry name" value="Cap-Gly domain"/>
    <property type="match status" value="1"/>
</dbReference>
<dbReference type="EMBL" id="HBUF01507575">
    <property type="protein sequence ID" value="CAG6746003.1"/>
    <property type="molecule type" value="Transcribed_RNA"/>
</dbReference>
<keyword evidence="2" id="KW-0963">Cytoplasm</keyword>
<dbReference type="EMBL" id="HBUF01507574">
    <property type="protein sequence ID" value="CAG6746001.1"/>
    <property type="molecule type" value="Transcribed_RNA"/>
</dbReference>
<dbReference type="Gene3D" id="3.10.20.90">
    <property type="entry name" value="Phosphatidylinositol 3-kinase Catalytic Subunit, Chain A, domain 1"/>
    <property type="match status" value="1"/>
</dbReference>
<dbReference type="EMBL" id="HBUF01356185">
    <property type="protein sequence ID" value="CAG6717633.1"/>
    <property type="molecule type" value="Transcribed_RNA"/>
</dbReference>
<name>A0A8D8Y4A6_9HEMI</name>
<organism evidence="6">
    <name type="scientific">Cacopsylla melanoneura</name>
    <dbReference type="NCBI Taxonomy" id="428564"/>
    <lineage>
        <taxon>Eukaryota</taxon>
        <taxon>Metazoa</taxon>
        <taxon>Ecdysozoa</taxon>
        <taxon>Arthropoda</taxon>
        <taxon>Hexapoda</taxon>
        <taxon>Insecta</taxon>
        <taxon>Pterygota</taxon>
        <taxon>Neoptera</taxon>
        <taxon>Paraneoptera</taxon>
        <taxon>Hemiptera</taxon>
        <taxon>Sternorrhyncha</taxon>
        <taxon>Psylloidea</taxon>
        <taxon>Psyllidae</taxon>
        <taxon>Psyllinae</taxon>
        <taxon>Cacopsylla</taxon>
    </lineage>
</organism>
<dbReference type="Gene3D" id="2.30.30.190">
    <property type="entry name" value="CAP Gly-rich-like domain"/>
    <property type="match status" value="1"/>
</dbReference>
<sequence length="240" mass="27392">MDIMDGGTVELHITNSKNKDESCLNLKKLKLNSTIGELKQKLELFTGQVSSNMSLSLYNRNHELVAHLSDNSTLLGQYPVENEMTLYVEGNFLTDTLEASDTKFVLPEEKYKEHKENLKNFMAKAKEERLKREAFFKEKNEETEKVLEEDLLKDIEVGKRCKITDSDVRYGTVMFVGETKFAPSVWVGVKLDEPLGKNNGTVKGVQYFECEENYGMMVKPGRVTIGDFPVLDPFDELDEI</sequence>
<comment type="similarity">
    <text evidence="4">Belongs to the TBCB family.</text>
</comment>
<proteinExistence type="inferred from homology"/>
<dbReference type="InterPro" id="IPR036859">
    <property type="entry name" value="CAP-Gly_dom_sf"/>
</dbReference>
<evidence type="ECO:0000256" key="4">
    <source>
        <dbReference type="ARBA" id="ARBA00025779"/>
    </source>
</evidence>
<evidence type="ECO:0000256" key="3">
    <source>
        <dbReference type="ARBA" id="ARBA00023186"/>
    </source>
</evidence>
<dbReference type="PANTHER" id="PTHR18916">
    <property type="entry name" value="DYNACTIN 1-RELATED MICROTUBULE-BINDING"/>
    <property type="match status" value="1"/>
</dbReference>
<dbReference type="PROSITE" id="PS00845">
    <property type="entry name" value="CAP_GLY_1"/>
    <property type="match status" value="1"/>
</dbReference>
<dbReference type="InterPro" id="IPR000626">
    <property type="entry name" value="Ubiquitin-like_dom"/>
</dbReference>
<dbReference type="PROSITE" id="PS50245">
    <property type="entry name" value="CAP_GLY_2"/>
    <property type="match status" value="1"/>
</dbReference>
<feature type="domain" description="CAP-Gly" evidence="5">
    <location>
        <begin position="177"/>
        <end position="219"/>
    </location>
</feature>
<dbReference type="SMART" id="SM01052">
    <property type="entry name" value="CAP_GLY"/>
    <property type="match status" value="1"/>
</dbReference>
<comment type="subcellular location">
    <subcellularLocation>
        <location evidence="1">Cytoplasm</location>
    </subcellularLocation>
</comment>
<protein>
    <submittedName>
        <fullName evidence="6">Tubulin-folding cofactor B</fullName>
    </submittedName>
</protein>
<reference evidence="6" key="1">
    <citation type="submission" date="2021-05" db="EMBL/GenBank/DDBJ databases">
        <authorList>
            <person name="Alioto T."/>
            <person name="Alioto T."/>
            <person name="Gomez Garrido J."/>
        </authorList>
    </citation>
    <scope>NUCLEOTIDE SEQUENCE</scope>
</reference>
<dbReference type="EMBL" id="HBUF01356186">
    <property type="protein sequence ID" value="CAG6717634.1"/>
    <property type="molecule type" value="Transcribed_RNA"/>
</dbReference>
<evidence type="ECO:0000313" key="6">
    <source>
        <dbReference type="EMBL" id="CAG6717635.1"/>
    </source>
</evidence>
<dbReference type="EMBL" id="HBUF01333286">
    <property type="protein sequence ID" value="CAG6697424.1"/>
    <property type="molecule type" value="Transcribed_RNA"/>
</dbReference>
<dbReference type="Pfam" id="PF14560">
    <property type="entry name" value="Ubiquitin_2"/>
    <property type="match status" value="1"/>
</dbReference>
<dbReference type="EMBL" id="HBUF01356187">
    <property type="protein sequence ID" value="CAG6717635.1"/>
    <property type="molecule type" value="Transcribed_RNA"/>
</dbReference>
<dbReference type="Pfam" id="PF01302">
    <property type="entry name" value="CAP_GLY"/>
    <property type="match status" value="1"/>
</dbReference>
<dbReference type="AlphaFoldDB" id="A0A8D8Y4A6"/>
<accession>A0A8D8Y4A6</accession>
<dbReference type="InterPro" id="IPR029071">
    <property type="entry name" value="Ubiquitin-like_domsf"/>
</dbReference>
<dbReference type="InterPro" id="IPR000938">
    <property type="entry name" value="CAP-Gly_domain"/>
</dbReference>
<dbReference type="EMBL" id="HBUF01007308">
    <property type="protein sequence ID" value="CAG6607271.1"/>
    <property type="molecule type" value="Transcribed_RNA"/>
</dbReference>
<keyword evidence="3" id="KW-0143">Chaperone</keyword>
<dbReference type="FunFam" id="2.30.30.190:FF:000013">
    <property type="entry name" value="Tubulin-folding cofactor B"/>
    <property type="match status" value="1"/>
</dbReference>
<evidence type="ECO:0000256" key="2">
    <source>
        <dbReference type="ARBA" id="ARBA00022490"/>
    </source>
</evidence>
<dbReference type="SUPFAM" id="SSF54236">
    <property type="entry name" value="Ubiquitin-like"/>
    <property type="match status" value="1"/>
</dbReference>
<evidence type="ECO:0000256" key="1">
    <source>
        <dbReference type="ARBA" id="ARBA00004496"/>
    </source>
</evidence>
<evidence type="ECO:0000259" key="5">
    <source>
        <dbReference type="PROSITE" id="PS50245"/>
    </source>
</evidence>